<comment type="caution">
    <text evidence="2">The sequence shown here is derived from an EMBL/GenBank/DDBJ whole genome shotgun (WGS) entry which is preliminary data.</text>
</comment>
<reference evidence="2" key="1">
    <citation type="journal article" date="2020" name="BMC Genomics">
        <title>Correction to: Identification and distribution of gene clusters required for synthesis of sphingolipid metabolism inhibitors in diverse species of the filamentous fungus Fusarium.</title>
        <authorList>
            <person name="Kim H.S."/>
            <person name="Lohmar J.M."/>
            <person name="Busman M."/>
            <person name="Brown D.W."/>
            <person name="Naumann T.A."/>
            <person name="Divon H.H."/>
            <person name="Lysoe E."/>
            <person name="Uhlig S."/>
            <person name="Proctor R.H."/>
        </authorList>
    </citation>
    <scope>NUCLEOTIDE SEQUENCE</scope>
    <source>
        <strain evidence="2">NRRL 22465</strain>
    </source>
</reference>
<accession>A0A8H4UF34</accession>
<gene>
    <name evidence="2" type="ORF">FZEAL_7826</name>
</gene>
<feature type="compositionally biased region" description="Basic and acidic residues" evidence="1">
    <location>
        <begin position="1"/>
        <end position="11"/>
    </location>
</feature>
<evidence type="ECO:0000313" key="3">
    <source>
        <dbReference type="Proteomes" id="UP000635477"/>
    </source>
</evidence>
<proteinExistence type="predicted"/>
<feature type="compositionally biased region" description="Basic and acidic residues" evidence="1">
    <location>
        <begin position="78"/>
        <end position="112"/>
    </location>
</feature>
<feature type="compositionally biased region" description="Acidic residues" evidence="1">
    <location>
        <begin position="114"/>
        <end position="132"/>
    </location>
</feature>
<feature type="region of interest" description="Disordered" evidence="1">
    <location>
        <begin position="1"/>
        <end position="20"/>
    </location>
</feature>
<keyword evidence="3" id="KW-1185">Reference proteome</keyword>
<sequence length="163" mass="18482">MSSDAPWRHPFDGTSPDESDCYKRGMLVDVVSIWENGVSVYSREDNPENPLYDHPSFVPRQRPGVSLSEPRLLVPQVKYKDKDEEDTAKEKSKEKVEPRPVQNKPDENRFLADLDIDDFEDIPLDLTEEQDEESKTGNASGRIGRECGSGEPRKKTSPSCELT</sequence>
<dbReference type="OrthoDB" id="5006364at2759"/>
<reference evidence="2" key="2">
    <citation type="submission" date="2020-05" db="EMBL/GenBank/DDBJ databases">
        <authorList>
            <person name="Kim H.-S."/>
            <person name="Proctor R.H."/>
            <person name="Brown D.W."/>
        </authorList>
    </citation>
    <scope>NUCLEOTIDE SEQUENCE</scope>
    <source>
        <strain evidence="2">NRRL 22465</strain>
    </source>
</reference>
<protein>
    <submittedName>
        <fullName evidence="2">Uncharacterized protein</fullName>
    </submittedName>
</protein>
<evidence type="ECO:0000313" key="2">
    <source>
        <dbReference type="EMBL" id="KAF4975375.1"/>
    </source>
</evidence>
<dbReference type="Proteomes" id="UP000635477">
    <property type="component" value="Unassembled WGS sequence"/>
</dbReference>
<dbReference type="EMBL" id="JABEYC010000647">
    <property type="protein sequence ID" value="KAF4975375.1"/>
    <property type="molecule type" value="Genomic_DNA"/>
</dbReference>
<name>A0A8H4UF34_9HYPO</name>
<dbReference type="AlphaFoldDB" id="A0A8H4UF34"/>
<evidence type="ECO:0000256" key="1">
    <source>
        <dbReference type="SAM" id="MobiDB-lite"/>
    </source>
</evidence>
<organism evidence="2 3">
    <name type="scientific">Fusarium zealandicum</name>
    <dbReference type="NCBI Taxonomy" id="1053134"/>
    <lineage>
        <taxon>Eukaryota</taxon>
        <taxon>Fungi</taxon>
        <taxon>Dikarya</taxon>
        <taxon>Ascomycota</taxon>
        <taxon>Pezizomycotina</taxon>
        <taxon>Sordariomycetes</taxon>
        <taxon>Hypocreomycetidae</taxon>
        <taxon>Hypocreales</taxon>
        <taxon>Nectriaceae</taxon>
        <taxon>Fusarium</taxon>
        <taxon>Fusarium staphyleae species complex</taxon>
    </lineage>
</organism>
<feature type="region of interest" description="Disordered" evidence="1">
    <location>
        <begin position="41"/>
        <end position="163"/>
    </location>
</feature>